<evidence type="ECO:0000313" key="2">
    <source>
        <dbReference type="EMBL" id="KAK8719970.1"/>
    </source>
</evidence>
<dbReference type="EMBL" id="JARKIK010001019">
    <property type="protein sequence ID" value="KAK8719970.1"/>
    <property type="molecule type" value="Genomic_DNA"/>
</dbReference>
<evidence type="ECO:0000259" key="1">
    <source>
        <dbReference type="Pfam" id="PF07773"/>
    </source>
</evidence>
<dbReference type="InterPro" id="IPR011677">
    <property type="entry name" value="TCTN1-3_dom"/>
</dbReference>
<sequence length="389" mass="43205">KLIEISYINKKLVINAAPSNVALDSKYLSDGQLLPVKVFLCLVDDNEERCTETDVNNIPQPVYKSGVCENVALSINYVFIHNGTEGIYHAHARIYLTTVANTMTYLKQDFDTRFIWASVKNNTVFERSGHPGYIIGRPILLGKLIDNVTDEGEVKEAIYLDTDPAQWLTLLNPGEGKCGSRSQVTFGVDMRTGCRVLVKDDDLRHCEVLQNYFLELLLGPVLREASKLRIGTYGDSSVNNGADWIPILIPEEPRSGAFSSNIHGKRKCSDLILSVHLEIAYSRQGSLANPQAKIVGIVLRYGEPQSITSACGSQHCLGTHLRQQTQAVELSSSVSFVEVTRPPEPAYSRPPTLDVKLPHNFFYPFLPSSALAVYGEPLLVWILLQFVLL</sequence>
<protein>
    <recommendedName>
        <fullName evidence="1">Tectonic-1-3 domain-containing protein</fullName>
    </recommendedName>
</protein>
<name>A0AAW0VSX5_CHEQU</name>
<accession>A0AAW0VSX5</accession>
<reference evidence="2 3" key="1">
    <citation type="journal article" date="2024" name="BMC Genomics">
        <title>Genome assembly of redclaw crayfish (Cherax quadricarinatus) provides insights into its immune adaptation and hypoxia tolerance.</title>
        <authorList>
            <person name="Liu Z."/>
            <person name="Zheng J."/>
            <person name="Li H."/>
            <person name="Fang K."/>
            <person name="Wang S."/>
            <person name="He J."/>
            <person name="Zhou D."/>
            <person name="Weng S."/>
            <person name="Chi M."/>
            <person name="Gu Z."/>
            <person name="He J."/>
            <person name="Li F."/>
            <person name="Wang M."/>
        </authorList>
    </citation>
    <scope>NUCLEOTIDE SEQUENCE [LARGE SCALE GENOMIC DNA]</scope>
    <source>
        <strain evidence="2">ZL_2023a</strain>
    </source>
</reference>
<feature type="domain" description="Tectonic-1-3" evidence="1">
    <location>
        <begin position="129"/>
        <end position="303"/>
    </location>
</feature>
<proteinExistence type="predicted"/>
<keyword evidence="3" id="KW-1185">Reference proteome</keyword>
<dbReference type="Pfam" id="PF07773">
    <property type="entry name" value="TCTN_DUF1619"/>
    <property type="match status" value="1"/>
</dbReference>
<dbReference type="Proteomes" id="UP001445076">
    <property type="component" value="Unassembled WGS sequence"/>
</dbReference>
<gene>
    <name evidence="2" type="ORF">OTU49_013658</name>
</gene>
<dbReference type="AlphaFoldDB" id="A0AAW0VSX5"/>
<dbReference type="PANTHER" id="PTHR14611">
    <property type="entry name" value="TECTONIC FAMILY MEMBER"/>
    <property type="match status" value="1"/>
</dbReference>
<feature type="non-terminal residue" evidence="2">
    <location>
        <position position="1"/>
    </location>
</feature>
<comment type="caution">
    <text evidence="2">The sequence shown here is derived from an EMBL/GenBank/DDBJ whole genome shotgun (WGS) entry which is preliminary data.</text>
</comment>
<dbReference type="GO" id="GO:0060271">
    <property type="term" value="P:cilium assembly"/>
    <property type="evidence" value="ECO:0007669"/>
    <property type="project" value="TreeGrafter"/>
</dbReference>
<organism evidence="2 3">
    <name type="scientific">Cherax quadricarinatus</name>
    <name type="common">Australian red claw crayfish</name>
    <dbReference type="NCBI Taxonomy" id="27406"/>
    <lineage>
        <taxon>Eukaryota</taxon>
        <taxon>Metazoa</taxon>
        <taxon>Ecdysozoa</taxon>
        <taxon>Arthropoda</taxon>
        <taxon>Crustacea</taxon>
        <taxon>Multicrustacea</taxon>
        <taxon>Malacostraca</taxon>
        <taxon>Eumalacostraca</taxon>
        <taxon>Eucarida</taxon>
        <taxon>Decapoda</taxon>
        <taxon>Pleocyemata</taxon>
        <taxon>Astacidea</taxon>
        <taxon>Parastacoidea</taxon>
        <taxon>Parastacidae</taxon>
        <taxon>Cherax</taxon>
    </lineage>
</organism>
<feature type="non-terminal residue" evidence="2">
    <location>
        <position position="389"/>
    </location>
</feature>
<dbReference type="InterPro" id="IPR040354">
    <property type="entry name" value="TCTN1-3"/>
</dbReference>
<evidence type="ECO:0000313" key="3">
    <source>
        <dbReference type="Proteomes" id="UP001445076"/>
    </source>
</evidence>
<dbReference type="PANTHER" id="PTHR14611:SF2">
    <property type="entry name" value="TECTONIC"/>
    <property type="match status" value="1"/>
</dbReference>